<comment type="catalytic activity">
    <reaction evidence="10">
        <text>Mg(2+)(in) = Mg(2+)(out)</text>
        <dbReference type="Rhea" id="RHEA:29827"/>
        <dbReference type="ChEBI" id="CHEBI:18420"/>
    </reaction>
</comment>
<dbReference type="OrthoDB" id="9803416at2"/>
<dbReference type="EMBL" id="SZWF01000015">
    <property type="protein sequence ID" value="KAA9393704.1"/>
    <property type="molecule type" value="Genomic_DNA"/>
</dbReference>
<feature type="transmembrane region" description="Helical" evidence="12">
    <location>
        <begin position="332"/>
        <end position="352"/>
    </location>
</feature>
<dbReference type="InterPro" id="IPR045863">
    <property type="entry name" value="CorA_TM1_TM2"/>
</dbReference>
<dbReference type="SUPFAM" id="SSF143865">
    <property type="entry name" value="CorA soluble domain-like"/>
    <property type="match status" value="1"/>
</dbReference>
<dbReference type="GO" id="GO:0015087">
    <property type="term" value="F:cobalt ion transmembrane transporter activity"/>
    <property type="evidence" value="ECO:0007669"/>
    <property type="project" value="UniProtKB-UniRule"/>
</dbReference>
<dbReference type="AlphaFoldDB" id="A0A5J5KVU5"/>
<dbReference type="GO" id="GO:0000287">
    <property type="term" value="F:magnesium ion binding"/>
    <property type="evidence" value="ECO:0007669"/>
    <property type="project" value="TreeGrafter"/>
</dbReference>
<keyword evidence="6 12" id="KW-0460">Magnesium</keyword>
<sequence length="358" mass="40664">MSIVDNAVYRAGRRVASPSSLEETFKLLSEIDQADAGDRDCYVEPHTRCTDADHHHEHSGMAWIGLYRPDESEIAALKEQFGLHELAIEDTIQAHQRPKAERYGQTLFTVLRPASYHDDDEAIRLGEIHVFTGPNFVITVRHSETTGVAKVRQRVEDDPDLLSRGPDAVLYALIDQVVDDYFPILRGVEDDIDQIEDSLFKGETDVSQRIYELARQVNLFHRAVSPLTILADQFEAGFKKWHTDEELQHMLRDVRDHVLMVTARVESFRAQLNDAMQLDATLTAARQNDAAMELNEQTKKISSWAAILFAPSMIGSIYGMNFDDMPELHWALGYPFALALMLGVAVVLYLVFKHKDWL</sequence>
<evidence type="ECO:0000256" key="8">
    <source>
        <dbReference type="ARBA" id="ARBA00023065"/>
    </source>
</evidence>
<dbReference type="GO" id="GO:0050897">
    <property type="term" value="F:cobalt ion binding"/>
    <property type="evidence" value="ECO:0007669"/>
    <property type="project" value="TreeGrafter"/>
</dbReference>
<dbReference type="GO" id="GO:0005886">
    <property type="term" value="C:plasma membrane"/>
    <property type="evidence" value="ECO:0007669"/>
    <property type="project" value="UniProtKB-SubCell"/>
</dbReference>
<dbReference type="Gene3D" id="1.20.58.340">
    <property type="entry name" value="Magnesium transport protein CorA, transmembrane region"/>
    <property type="match status" value="2"/>
</dbReference>
<dbReference type="PANTHER" id="PTHR46494">
    <property type="entry name" value="CORA FAMILY METAL ION TRANSPORTER (EUROFUNG)"/>
    <property type="match status" value="1"/>
</dbReference>
<evidence type="ECO:0000256" key="9">
    <source>
        <dbReference type="ARBA" id="ARBA00023136"/>
    </source>
</evidence>
<name>A0A5J5KVU5_9MICC</name>
<evidence type="ECO:0000256" key="4">
    <source>
        <dbReference type="ARBA" id="ARBA00022475"/>
    </source>
</evidence>
<dbReference type="PANTHER" id="PTHR46494:SF1">
    <property type="entry name" value="CORA FAMILY METAL ION TRANSPORTER (EUROFUNG)"/>
    <property type="match status" value="1"/>
</dbReference>
<keyword evidence="7 12" id="KW-1133">Transmembrane helix</keyword>
<evidence type="ECO:0000256" key="2">
    <source>
        <dbReference type="ARBA" id="ARBA00009765"/>
    </source>
</evidence>
<evidence type="ECO:0000256" key="5">
    <source>
        <dbReference type="ARBA" id="ARBA00022692"/>
    </source>
</evidence>
<comment type="function">
    <text evidence="11">Mediates influx of magnesium ions. Alternates between open and closed states. Activated by low cytoplasmic Mg(2+) levels. Inactive when cytoplasmic Mg(2+) levels are high.</text>
</comment>
<dbReference type="GO" id="GO:0015095">
    <property type="term" value="F:magnesium ion transmembrane transporter activity"/>
    <property type="evidence" value="ECO:0007669"/>
    <property type="project" value="UniProtKB-UniRule"/>
</dbReference>
<dbReference type="RefSeq" id="WP_158034347.1">
    <property type="nucleotide sequence ID" value="NZ_ML708621.1"/>
</dbReference>
<keyword evidence="5 12" id="KW-0812">Transmembrane</keyword>
<evidence type="ECO:0000313" key="14">
    <source>
        <dbReference type="Proteomes" id="UP000325957"/>
    </source>
</evidence>
<dbReference type="CDD" id="cd12830">
    <property type="entry name" value="MtCorA-like"/>
    <property type="match status" value="1"/>
</dbReference>
<dbReference type="InterPro" id="IPR002523">
    <property type="entry name" value="MgTranspt_CorA/ZnTranspt_ZntB"/>
</dbReference>
<keyword evidence="4 12" id="KW-1003">Cell membrane</keyword>
<proteinExistence type="inferred from homology"/>
<dbReference type="Proteomes" id="UP000325957">
    <property type="component" value="Unassembled WGS sequence"/>
</dbReference>
<dbReference type="SUPFAM" id="SSF144083">
    <property type="entry name" value="Magnesium transport protein CorA, transmembrane region"/>
    <property type="match status" value="1"/>
</dbReference>
<organism evidence="13 14">
    <name type="scientific">Kocuria coralli</name>
    <dbReference type="NCBI Taxonomy" id="1461025"/>
    <lineage>
        <taxon>Bacteria</taxon>
        <taxon>Bacillati</taxon>
        <taxon>Actinomycetota</taxon>
        <taxon>Actinomycetes</taxon>
        <taxon>Micrococcales</taxon>
        <taxon>Micrococcaceae</taxon>
        <taxon>Kocuria</taxon>
    </lineage>
</organism>
<keyword evidence="9 12" id="KW-0472">Membrane</keyword>
<reference evidence="13 14" key="1">
    <citation type="submission" date="2019-05" db="EMBL/GenBank/DDBJ databases">
        <title>Kocuria coralli sp. nov., a novel actinobacterium isolated from coral reef seawater.</title>
        <authorList>
            <person name="Li J."/>
        </authorList>
    </citation>
    <scope>NUCLEOTIDE SEQUENCE [LARGE SCALE GENOMIC DNA]</scope>
    <source>
        <strain evidence="13 14">SCSIO 13007</strain>
    </source>
</reference>
<protein>
    <recommendedName>
        <fullName evidence="12">Magnesium transport protein CorA</fullName>
    </recommendedName>
</protein>
<evidence type="ECO:0000256" key="6">
    <source>
        <dbReference type="ARBA" id="ARBA00022842"/>
    </source>
</evidence>
<keyword evidence="3 12" id="KW-0813">Transport</keyword>
<gene>
    <name evidence="12 13" type="primary">corA</name>
    <name evidence="13" type="ORF">FCK90_11020</name>
</gene>
<dbReference type="FunFam" id="1.20.58.340:FF:000004">
    <property type="entry name" value="Magnesium transport protein CorA"/>
    <property type="match status" value="1"/>
</dbReference>
<evidence type="ECO:0000256" key="7">
    <source>
        <dbReference type="ARBA" id="ARBA00022989"/>
    </source>
</evidence>
<dbReference type="InterPro" id="IPR045861">
    <property type="entry name" value="CorA_cytoplasmic_dom"/>
</dbReference>
<evidence type="ECO:0000256" key="10">
    <source>
        <dbReference type="ARBA" id="ARBA00034269"/>
    </source>
</evidence>
<keyword evidence="8 12" id="KW-0406">Ion transport</keyword>
<accession>A0A5J5KVU5</accession>
<evidence type="ECO:0000256" key="1">
    <source>
        <dbReference type="ARBA" id="ARBA00004651"/>
    </source>
</evidence>
<dbReference type="InterPro" id="IPR004488">
    <property type="entry name" value="Mg/Co-transport_prot_CorA"/>
</dbReference>
<evidence type="ECO:0000256" key="3">
    <source>
        <dbReference type="ARBA" id="ARBA00022448"/>
    </source>
</evidence>
<feature type="transmembrane region" description="Helical" evidence="12">
    <location>
        <begin position="301"/>
        <end position="320"/>
    </location>
</feature>
<keyword evidence="14" id="KW-1185">Reference proteome</keyword>
<comment type="similarity">
    <text evidence="2 12">Belongs to the CorA metal ion transporter (MIT) (TC 1.A.35) family.</text>
</comment>
<dbReference type="Pfam" id="PF01544">
    <property type="entry name" value="CorA"/>
    <property type="match status" value="1"/>
</dbReference>
<evidence type="ECO:0000256" key="11">
    <source>
        <dbReference type="ARBA" id="ARBA00045497"/>
    </source>
</evidence>
<comment type="caution">
    <text evidence="13">The sequence shown here is derived from an EMBL/GenBank/DDBJ whole genome shotgun (WGS) entry which is preliminary data.</text>
</comment>
<evidence type="ECO:0000313" key="13">
    <source>
        <dbReference type="EMBL" id="KAA9393704.1"/>
    </source>
</evidence>
<dbReference type="Gene3D" id="3.30.460.20">
    <property type="entry name" value="CorA soluble domain-like"/>
    <property type="match status" value="1"/>
</dbReference>
<dbReference type="NCBIfam" id="TIGR00383">
    <property type="entry name" value="corA"/>
    <property type="match status" value="1"/>
</dbReference>
<evidence type="ECO:0000256" key="12">
    <source>
        <dbReference type="RuleBase" id="RU362010"/>
    </source>
</evidence>
<comment type="subcellular location">
    <subcellularLocation>
        <location evidence="1">Cell membrane</location>
        <topology evidence="1">Multi-pass membrane protein</topology>
    </subcellularLocation>
    <subcellularLocation>
        <location evidence="12">Membrane</location>
        <topology evidence="12">Multi-pass membrane protein</topology>
    </subcellularLocation>
</comment>